<name>A0A1G7GLU9_9PROT</name>
<reference evidence="6 7" key="1">
    <citation type="submission" date="2016-10" db="EMBL/GenBank/DDBJ databases">
        <authorList>
            <person name="de Groot N.N."/>
        </authorList>
    </citation>
    <scope>NUCLEOTIDE SEQUENCE [LARGE SCALE GENOMIC DNA]</scope>
    <source>
        <strain evidence="6 7">ATCC 700224</strain>
    </source>
</reference>
<keyword evidence="3" id="KW-0804">Transcription</keyword>
<dbReference type="PANTHER" id="PTHR30136:SF24">
    <property type="entry name" value="HTH-TYPE TRANSCRIPTIONAL REPRESSOR ALLR"/>
    <property type="match status" value="1"/>
</dbReference>
<dbReference type="SUPFAM" id="SSF46785">
    <property type="entry name" value="Winged helix' DNA-binding domain"/>
    <property type="match status" value="1"/>
</dbReference>
<dbReference type="AlphaFoldDB" id="A0A1G7GLU9"/>
<evidence type="ECO:0000256" key="2">
    <source>
        <dbReference type="ARBA" id="ARBA00023125"/>
    </source>
</evidence>
<evidence type="ECO:0000313" key="7">
    <source>
        <dbReference type="Proteomes" id="UP000199412"/>
    </source>
</evidence>
<dbReference type="InterPro" id="IPR050707">
    <property type="entry name" value="HTH_MetabolicPath_Reg"/>
</dbReference>
<dbReference type="InterPro" id="IPR029016">
    <property type="entry name" value="GAF-like_dom_sf"/>
</dbReference>
<dbReference type="Gene3D" id="1.10.10.10">
    <property type="entry name" value="Winged helix-like DNA-binding domain superfamily/Winged helix DNA-binding domain"/>
    <property type="match status" value="1"/>
</dbReference>
<feature type="domain" description="HTH iclR-type" evidence="4">
    <location>
        <begin position="26"/>
        <end position="88"/>
    </location>
</feature>
<dbReference type="SMART" id="SM00346">
    <property type="entry name" value="HTH_ICLR"/>
    <property type="match status" value="1"/>
</dbReference>
<feature type="domain" description="IclR-ED" evidence="5">
    <location>
        <begin position="89"/>
        <end position="273"/>
    </location>
</feature>
<dbReference type="GO" id="GO:0003677">
    <property type="term" value="F:DNA binding"/>
    <property type="evidence" value="ECO:0007669"/>
    <property type="project" value="UniProtKB-KW"/>
</dbReference>
<dbReference type="InterPro" id="IPR036388">
    <property type="entry name" value="WH-like_DNA-bd_sf"/>
</dbReference>
<evidence type="ECO:0000259" key="4">
    <source>
        <dbReference type="PROSITE" id="PS51077"/>
    </source>
</evidence>
<dbReference type="Pfam" id="PF01614">
    <property type="entry name" value="IclR_C"/>
    <property type="match status" value="1"/>
</dbReference>
<gene>
    <name evidence="6" type="ORF">SAMN05421720_1158</name>
</gene>
<dbReference type="PROSITE" id="PS51077">
    <property type="entry name" value="HTH_ICLR"/>
    <property type="match status" value="1"/>
</dbReference>
<dbReference type="Proteomes" id="UP000199412">
    <property type="component" value="Unassembled WGS sequence"/>
</dbReference>
<dbReference type="InterPro" id="IPR014757">
    <property type="entry name" value="Tscrpt_reg_IclR_C"/>
</dbReference>
<dbReference type="GO" id="GO:0045892">
    <property type="term" value="P:negative regulation of DNA-templated transcription"/>
    <property type="evidence" value="ECO:0007669"/>
    <property type="project" value="TreeGrafter"/>
</dbReference>
<evidence type="ECO:0000313" key="6">
    <source>
        <dbReference type="EMBL" id="SDE89102.1"/>
    </source>
</evidence>
<organism evidence="6 7">
    <name type="scientific">Rhodospira trueperi</name>
    <dbReference type="NCBI Taxonomy" id="69960"/>
    <lineage>
        <taxon>Bacteria</taxon>
        <taxon>Pseudomonadati</taxon>
        <taxon>Pseudomonadota</taxon>
        <taxon>Alphaproteobacteria</taxon>
        <taxon>Rhodospirillales</taxon>
        <taxon>Rhodospirillaceae</taxon>
        <taxon>Rhodospira</taxon>
    </lineage>
</organism>
<evidence type="ECO:0000256" key="1">
    <source>
        <dbReference type="ARBA" id="ARBA00023015"/>
    </source>
</evidence>
<dbReference type="InterPro" id="IPR036390">
    <property type="entry name" value="WH_DNA-bd_sf"/>
</dbReference>
<dbReference type="OrthoDB" id="6057486at2"/>
<keyword evidence="7" id="KW-1185">Reference proteome</keyword>
<keyword evidence="1" id="KW-0805">Transcription regulation</keyword>
<dbReference type="STRING" id="69960.SAMN05421720_1158"/>
<dbReference type="InterPro" id="IPR005471">
    <property type="entry name" value="Tscrpt_reg_IclR_N"/>
</dbReference>
<dbReference type="PANTHER" id="PTHR30136">
    <property type="entry name" value="HELIX-TURN-HELIX TRANSCRIPTIONAL REGULATOR, ICLR FAMILY"/>
    <property type="match status" value="1"/>
</dbReference>
<evidence type="ECO:0000259" key="5">
    <source>
        <dbReference type="PROSITE" id="PS51078"/>
    </source>
</evidence>
<dbReference type="SUPFAM" id="SSF55781">
    <property type="entry name" value="GAF domain-like"/>
    <property type="match status" value="1"/>
</dbReference>
<dbReference type="Gene3D" id="3.30.450.40">
    <property type="match status" value="1"/>
</dbReference>
<proteinExistence type="predicted"/>
<keyword evidence="2 6" id="KW-0238">DNA-binding</keyword>
<dbReference type="GO" id="GO:0003700">
    <property type="term" value="F:DNA-binding transcription factor activity"/>
    <property type="evidence" value="ECO:0007669"/>
    <property type="project" value="TreeGrafter"/>
</dbReference>
<accession>A0A1G7GLU9</accession>
<dbReference type="Pfam" id="PF09339">
    <property type="entry name" value="HTH_IclR"/>
    <property type="match status" value="1"/>
</dbReference>
<dbReference type="PROSITE" id="PS51078">
    <property type="entry name" value="ICLR_ED"/>
    <property type="match status" value="1"/>
</dbReference>
<dbReference type="EMBL" id="FNAP01000015">
    <property type="protein sequence ID" value="SDE89102.1"/>
    <property type="molecule type" value="Genomic_DNA"/>
</dbReference>
<protein>
    <submittedName>
        <fullName evidence="6">DNA-binding transcriptional regulator, IclR family</fullName>
    </submittedName>
</protein>
<evidence type="ECO:0000256" key="3">
    <source>
        <dbReference type="ARBA" id="ARBA00023163"/>
    </source>
</evidence>
<sequence length="273" mass="30024">MSRVHFEKAVGIAMTTYSAVRPQVLSSTLEKGLRILRLFRSTQDGLSLSEITRLTGLEKSAAQRLTYTLHGLGYLDRDERTRRYGPGLKMLDLSYAYLIHDDLLERALPRMLETSRAMNIAVNLGVLDGTEVLYKYRIPHSAVAFDNALIGVRQPAPVTAIGQVIAAFSDADVLDRMLSAGLPEPVTPYTLQDPEIVRRRVAQAKHDGFVISVQQVMLQEIAVAAPILGPDRTAVAAISMPVYMPEWDEDRVRRDLVAPITAAARAISSKAAG</sequence>